<dbReference type="PANTHER" id="PTHR43867:SF2">
    <property type="entry name" value="CELLULOSE SYNTHASE CATALYTIC SUBUNIT A [UDP-FORMING]"/>
    <property type="match status" value="1"/>
</dbReference>
<feature type="region of interest" description="Disordered" evidence="7">
    <location>
        <begin position="1"/>
        <end position="80"/>
    </location>
</feature>
<feature type="domain" description="Glycosyltransferase 2-like" evidence="9">
    <location>
        <begin position="304"/>
        <end position="494"/>
    </location>
</feature>
<feature type="transmembrane region" description="Helical" evidence="8">
    <location>
        <begin position="124"/>
        <end position="145"/>
    </location>
</feature>
<protein>
    <submittedName>
        <fullName evidence="10">Nucleotide-diphospho-sugar transferase</fullName>
    </submittedName>
</protein>
<evidence type="ECO:0000256" key="8">
    <source>
        <dbReference type="SAM" id="Phobius"/>
    </source>
</evidence>
<dbReference type="InterPro" id="IPR001173">
    <property type="entry name" value="Glyco_trans_2-like"/>
</dbReference>
<feature type="compositionally biased region" description="Polar residues" evidence="7">
    <location>
        <begin position="38"/>
        <end position="59"/>
    </location>
</feature>
<dbReference type="InterPro" id="IPR050321">
    <property type="entry name" value="Glycosyltr_2/OpgH_subfam"/>
</dbReference>
<feature type="transmembrane region" description="Helical" evidence="8">
    <location>
        <begin position="606"/>
        <end position="625"/>
    </location>
</feature>
<evidence type="ECO:0000259" key="9">
    <source>
        <dbReference type="Pfam" id="PF13632"/>
    </source>
</evidence>
<feature type="compositionally biased region" description="Low complexity" evidence="7">
    <location>
        <begin position="62"/>
        <end position="74"/>
    </location>
</feature>
<dbReference type="Pfam" id="PF13632">
    <property type="entry name" value="Glyco_trans_2_3"/>
    <property type="match status" value="1"/>
</dbReference>
<evidence type="ECO:0000313" key="11">
    <source>
        <dbReference type="Proteomes" id="UP000193144"/>
    </source>
</evidence>
<comment type="caution">
    <text evidence="10">The sequence shown here is derived from an EMBL/GenBank/DDBJ whole genome shotgun (WGS) entry which is preliminary data.</text>
</comment>
<sequence>MAESSVQPSENPFESATSQPSPRSLPSDQPLARPPQPESTHSSLEISAVQPSSSRQPQLTYAGGSAAGSSSDEISSSDDRKVVKKKYEGKKKSFGERYDLAEYQIEQLSEHDDINIVKSWHRKLILIHPFFIAWVFMTYAAYYGYRIWCNYQFRLKFGGLADASWTFIAVEGVCMFPYMTWMTVLLLSIGDRKRPQLRLRGEHTPTVDVLFTSCGEPVNMILNTIRAACNIDFPTDRYRIIVCDDAADTALEEALQPLILQYPWLHYQARVKLPGVPHHFKAGNLQSGIDFAVNLPGGPAEYLATLDADMIPNPEWLRALLPHLLRDPQLALISPPQTFWNVPADDPLCQSICEFIHYLEVRKDYIGAAWCTGSGVVFKRFVIDNMGGWPTPSMAEDQLLSSMMNGEGYSTAYLHEFMQVGMVPESIISHLKQRTRWAVGTLETAAVLNWGFPGKYTKKMTFPQRWCIFTFALNTLMTIPVFIAFFIIPTLLYWGRDLMVYTSLSQFRWQLRLCAIWVWSLRINELILTIPSGYIQGQRSAMAWQFMIPYLAITILRCYILPKWLGGKEIAFLASGSIRDRLKERYAEKRAGLGLRLKLIGIHCRIWFFVIFVAFTFGAAGLDWYRAWKVGHDTGDINQALRHLLVNSMLPPMWWLFLGIAYLVPITYVFFPPTVPELEQMMNFDPKTGAGQPKHQEIRQVWGVLPLVREIIWGLTLVYCTVLFVGTFIY</sequence>
<gene>
    <name evidence="10" type="ORF">BCR34DRAFT_262076</name>
</gene>
<feature type="transmembrane region" description="Helical" evidence="8">
    <location>
        <begin position="542"/>
        <end position="562"/>
    </location>
</feature>
<feature type="compositionally biased region" description="Polar residues" evidence="7">
    <location>
        <begin position="1"/>
        <end position="27"/>
    </location>
</feature>
<keyword evidence="11" id="KW-1185">Reference proteome</keyword>
<dbReference type="EMBL" id="MCFA01000040">
    <property type="protein sequence ID" value="ORY13615.1"/>
    <property type="molecule type" value="Genomic_DNA"/>
</dbReference>
<dbReference type="AlphaFoldDB" id="A0A1Y1ZV09"/>
<evidence type="ECO:0000256" key="4">
    <source>
        <dbReference type="ARBA" id="ARBA00022692"/>
    </source>
</evidence>
<proteinExistence type="predicted"/>
<dbReference type="CDD" id="cd06421">
    <property type="entry name" value="CESA_CelA_like"/>
    <property type="match status" value="1"/>
</dbReference>
<keyword evidence="5 8" id="KW-1133">Transmembrane helix</keyword>
<dbReference type="Gene3D" id="3.90.550.10">
    <property type="entry name" value="Spore Coat Polysaccharide Biosynthesis Protein SpsA, Chain A"/>
    <property type="match status" value="1"/>
</dbReference>
<evidence type="ECO:0000256" key="5">
    <source>
        <dbReference type="ARBA" id="ARBA00022989"/>
    </source>
</evidence>
<reference evidence="10 11" key="1">
    <citation type="submission" date="2016-07" db="EMBL/GenBank/DDBJ databases">
        <title>Pervasive Adenine N6-methylation of Active Genes in Fungi.</title>
        <authorList>
            <consortium name="DOE Joint Genome Institute"/>
            <person name="Mondo S.J."/>
            <person name="Dannebaum R.O."/>
            <person name="Kuo R.C."/>
            <person name="Labutti K."/>
            <person name="Haridas S."/>
            <person name="Kuo A."/>
            <person name="Salamov A."/>
            <person name="Ahrendt S.R."/>
            <person name="Lipzen A."/>
            <person name="Sullivan W."/>
            <person name="Andreopoulos W.B."/>
            <person name="Clum A."/>
            <person name="Lindquist E."/>
            <person name="Daum C."/>
            <person name="Ramamoorthy G.K."/>
            <person name="Gryganskyi A."/>
            <person name="Culley D."/>
            <person name="Magnuson J.K."/>
            <person name="James T.Y."/>
            <person name="O'Malley M.A."/>
            <person name="Stajich J.E."/>
            <person name="Spatafora J.W."/>
            <person name="Visel A."/>
            <person name="Grigoriev I.V."/>
        </authorList>
    </citation>
    <scope>NUCLEOTIDE SEQUENCE [LARGE SCALE GENOMIC DNA]</scope>
    <source>
        <strain evidence="10 11">CBS 115471</strain>
    </source>
</reference>
<evidence type="ECO:0000313" key="10">
    <source>
        <dbReference type="EMBL" id="ORY13615.1"/>
    </source>
</evidence>
<dbReference type="GO" id="GO:0016757">
    <property type="term" value="F:glycosyltransferase activity"/>
    <property type="evidence" value="ECO:0007669"/>
    <property type="project" value="UniProtKB-KW"/>
</dbReference>
<evidence type="ECO:0000256" key="1">
    <source>
        <dbReference type="ARBA" id="ARBA00004141"/>
    </source>
</evidence>
<comment type="subcellular location">
    <subcellularLocation>
        <location evidence="1">Membrane</location>
        <topology evidence="1">Multi-pass membrane protein</topology>
    </subcellularLocation>
</comment>
<dbReference type="GO" id="GO:0016020">
    <property type="term" value="C:membrane"/>
    <property type="evidence" value="ECO:0007669"/>
    <property type="project" value="UniProtKB-SubCell"/>
</dbReference>
<evidence type="ECO:0000256" key="3">
    <source>
        <dbReference type="ARBA" id="ARBA00022679"/>
    </source>
</evidence>
<dbReference type="SUPFAM" id="SSF53448">
    <property type="entry name" value="Nucleotide-diphospho-sugar transferases"/>
    <property type="match status" value="1"/>
</dbReference>
<dbReference type="Proteomes" id="UP000193144">
    <property type="component" value="Unassembled WGS sequence"/>
</dbReference>
<feature type="transmembrane region" description="Helical" evidence="8">
    <location>
        <begin position="711"/>
        <end position="729"/>
    </location>
</feature>
<organism evidence="10 11">
    <name type="scientific">Clohesyomyces aquaticus</name>
    <dbReference type="NCBI Taxonomy" id="1231657"/>
    <lineage>
        <taxon>Eukaryota</taxon>
        <taxon>Fungi</taxon>
        <taxon>Dikarya</taxon>
        <taxon>Ascomycota</taxon>
        <taxon>Pezizomycotina</taxon>
        <taxon>Dothideomycetes</taxon>
        <taxon>Pleosporomycetidae</taxon>
        <taxon>Pleosporales</taxon>
        <taxon>Lindgomycetaceae</taxon>
        <taxon>Clohesyomyces</taxon>
    </lineage>
</organism>
<name>A0A1Y1ZV09_9PLEO</name>
<keyword evidence="2" id="KW-0328">Glycosyltransferase</keyword>
<dbReference type="InterPro" id="IPR029044">
    <property type="entry name" value="Nucleotide-diphossugar_trans"/>
</dbReference>
<evidence type="ECO:0000256" key="2">
    <source>
        <dbReference type="ARBA" id="ARBA00022676"/>
    </source>
</evidence>
<feature type="transmembrane region" description="Helical" evidence="8">
    <location>
        <begin position="165"/>
        <end position="190"/>
    </location>
</feature>
<feature type="transmembrane region" description="Helical" evidence="8">
    <location>
        <begin position="466"/>
        <end position="489"/>
    </location>
</feature>
<dbReference type="PANTHER" id="PTHR43867">
    <property type="entry name" value="CELLULOSE SYNTHASE CATALYTIC SUBUNIT A [UDP-FORMING]"/>
    <property type="match status" value="1"/>
</dbReference>
<dbReference type="OrthoDB" id="72851at2759"/>
<keyword evidence="3 10" id="KW-0808">Transferase</keyword>
<keyword evidence="4 8" id="KW-0812">Transmembrane</keyword>
<accession>A0A1Y1ZV09</accession>
<evidence type="ECO:0000256" key="7">
    <source>
        <dbReference type="SAM" id="MobiDB-lite"/>
    </source>
</evidence>
<feature type="transmembrane region" description="Helical" evidence="8">
    <location>
        <begin position="652"/>
        <end position="671"/>
    </location>
</feature>
<evidence type="ECO:0000256" key="6">
    <source>
        <dbReference type="ARBA" id="ARBA00023136"/>
    </source>
</evidence>
<keyword evidence="6 8" id="KW-0472">Membrane</keyword>
<dbReference type="STRING" id="1231657.A0A1Y1ZV09"/>